<organism evidence="5 6">
    <name type="scientific">Schinkia azotoformans LMG 9581</name>
    <dbReference type="NCBI Taxonomy" id="1131731"/>
    <lineage>
        <taxon>Bacteria</taxon>
        <taxon>Bacillati</taxon>
        <taxon>Bacillota</taxon>
        <taxon>Bacilli</taxon>
        <taxon>Bacillales</taxon>
        <taxon>Bacillaceae</taxon>
        <taxon>Calidifontibacillus/Schinkia group</taxon>
        <taxon>Schinkia</taxon>
    </lineage>
</organism>
<evidence type="ECO:0000313" key="5">
    <source>
        <dbReference type="EMBL" id="EKN63202.1"/>
    </source>
</evidence>
<dbReference type="Pfam" id="PF00395">
    <property type="entry name" value="SLH"/>
    <property type="match status" value="1"/>
</dbReference>
<feature type="region of interest" description="Disordered" evidence="2">
    <location>
        <begin position="445"/>
        <end position="467"/>
    </location>
</feature>
<evidence type="ECO:0000256" key="3">
    <source>
        <dbReference type="SAM" id="SignalP"/>
    </source>
</evidence>
<name>K6CSI4_SCHAZ</name>
<dbReference type="Proteomes" id="UP000006315">
    <property type="component" value="Unassembled WGS sequence"/>
</dbReference>
<feature type="compositionally biased region" description="Basic and acidic residues" evidence="2">
    <location>
        <begin position="455"/>
        <end position="467"/>
    </location>
</feature>
<dbReference type="STRING" id="1131731.BAZO_18156"/>
<evidence type="ECO:0000256" key="2">
    <source>
        <dbReference type="SAM" id="MobiDB-lite"/>
    </source>
</evidence>
<evidence type="ECO:0000256" key="1">
    <source>
        <dbReference type="ARBA" id="ARBA00022729"/>
    </source>
</evidence>
<reference evidence="5 6" key="1">
    <citation type="journal article" date="2012" name="Front. Microbiol.">
        <title>Redundancy and modularity in membrane-associated dissimilatory nitrate reduction in Bacillus.</title>
        <authorList>
            <person name="Heylen K."/>
            <person name="Keltjens J."/>
        </authorList>
    </citation>
    <scope>NUCLEOTIDE SEQUENCE [LARGE SCALE GENOMIC DNA]</scope>
    <source>
        <strain evidence="5 6">LMG 9581</strain>
    </source>
</reference>
<keyword evidence="1 3" id="KW-0732">Signal</keyword>
<dbReference type="PATRIC" id="fig|1131731.3.peg.3705"/>
<protein>
    <submittedName>
        <fullName evidence="5">S-layer protein</fullName>
    </submittedName>
</protein>
<feature type="domain" description="SLH" evidence="4">
    <location>
        <begin position="373"/>
        <end position="444"/>
    </location>
</feature>
<evidence type="ECO:0000259" key="4">
    <source>
        <dbReference type="PROSITE" id="PS51272"/>
    </source>
</evidence>
<accession>K6CSI4</accession>
<evidence type="ECO:0000313" key="6">
    <source>
        <dbReference type="Proteomes" id="UP000006315"/>
    </source>
</evidence>
<gene>
    <name evidence="5" type="ORF">BAZO_18156</name>
</gene>
<feature type="domain" description="SLH" evidence="4">
    <location>
        <begin position="467"/>
        <end position="525"/>
    </location>
</feature>
<dbReference type="EMBL" id="AJLR01000147">
    <property type="protein sequence ID" value="EKN63202.1"/>
    <property type="molecule type" value="Genomic_DNA"/>
</dbReference>
<dbReference type="InterPro" id="IPR001119">
    <property type="entry name" value="SLH_dom"/>
</dbReference>
<feature type="chain" id="PRO_5003890554" evidence="3">
    <location>
        <begin position="24"/>
        <end position="525"/>
    </location>
</feature>
<comment type="caution">
    <text evidence="5">The sequence shown here is derived from an EMBL/GenBank/DDBJ whole genome shotgun (WGS) entry which is preliminary data.</text>
</comment>
<keyword evidence="6" id="KW-1185">Reference proteome</keyword>
<dbReference type="PROSITE" id="PS51272">
    <property type="entry name" value="SLH"/>
    <property type="match status" value="2"/>
</dbReference>
<feature type="signal peptide" evidence="3">
    <location>
        <begin position="1"/>
        <end position="23"/>
    </location>
</feature>
<dbReference type="AlphaFoldDB" id="K6CSI4"/>
<proteinExistence type="predicted"/>
<sequence>MIKKLILLLSLTLLLLPATTGNAEHVYNDENGYHYYFDSSSGFYIRLDNPRTNNISTNMIDELTFTVLWYNKDNSKPNFGYNGIPYGVFDVDTKVSHSRITKKSYEHVYTIHDIDTKLTKTQTGYKIPIEIKNRDSKDSSYSNFKGESGKIDIELNYYHVDHSQAKFYTDFIGGKDIKMFGDKLILRFPVGTYISDNVKAESSSFKHILLDQRFVVNVREKPQPSDDYVFLSQQFIIDDSNGSLIAKPSTWGDITLAYEGAVPKAMEGYNLAVLKNNYGKWIPIGGVVNSQNKTVTAVFDDFGTYAIGLVYKDYGLKNHWAKKEVLGLAYKGVIQPEINTKDKELLTSLDKPIDRLNYTVLLSKALGFQPLDYTGVFSDIKEIDYSQDELGYLMAGVMNGLVFGKESNIPGYMVMEPKNTLTREEAVAFLARAISLNGAEQEASKSKFTKKKKSTKDAPEDPKAELKKTYKDANKISDWAAPAVLQATNEKLITPTSGNFNPKGKLTKAEAMSMIYKLMESKKLK</sequence>
<dbReference type="RefSeq" id="WP_003332825.1">
    <property type="nucleotide sequence ID" value="NZ_AJLR01000147.1"/>
</dbReference>